<dbReference type="InParanoid" id="A0A1E7FUW6"/>
<accession>A0A1E7FUW6</accession>
<dbReference type="OrthoDB" id="47434at2759"/>
<keyword evidence="1" id="KW-0560">Oxidoreductase</keyword>
<reference evidence="4 5" key="1">
    <citation type="submission" date="2016-09" db="EMBL/GenBank/DDBJ databases">
        <title>Extensive genetic diversity and differential bi-allelic expression allows diatom success in the polar Southern Ocean.</title>
        <authorList>
            <consortium name="DOE Joint Genome Institute"/>
            <person name="Mock T."/>
            <person name="Otillar R.P."/>
            <person name="Strauss J."/>
            <person name="Dupont C."/>
            <person name="Frickenhaus S."/>
            <person name="Maumus F."/>
            <person name="Mcmullan M."/>
            <person name="Sanges R."/>
            <person name="Schmutz J."/>
            <person name="Toseland A."/>
            <person name="Valas R."/>
            <person name="Veluchamy A."/>
            <person name="Ward B.J."/>
            <person name="Allen A."/>
            <person name="Barry K."/>
            <person name="Falciatore A."/>
            <person name="Ferrante M."/>
            <person name="Fortunato A.E."/>
            <person name="Gloeckner G."/>
            <person name="Gruber A."/>
            <person name="Hipkin R."/>
            <person name="Janech M."/>
            <person name="Kroth P."/>
            <person name="Leese F."/>
            <person name="Lindquist E."/>
            <person name="Lyon B.R."/>
            <person name="Martin J."/>
            <person name="Mayer C."/>
            <person name="Parker M."/>
            <person name="Quesneville H."/>
            <person name="Raymond J."/>
            <person name="Uhlig C."/>
            <person name="Valentin K.U."/>
            <person name="Worden A.Z."/>
            <person name="Armbrust E.V."/>
            <person name="Bowler C."/>
            <person name="Green B."/>
            <person name="Moulton V."/>
            <person name="Van Oosterhout C."/>
            <person name="Grigoriev I."/>
        </authorList>
    </citation>
    <scope>NUCLEOTIDE SEQUENCE [LARGE SCALE GENOMIC DNA]</scope>
    <source>
        <strain evidence="4 5">CCMP1102</strain>
    </source>
</reference>
<organism evidence="4 5">
    <name type="scientific">Fragilariopsis cylindrus CCMP1102</name>
    <dbReference type="NCBI Taxonomy" id="635003"/>
    <lineage>
        <taxon>Eukaryota</taxon>
        <taxon>Sar</taxon>
        <taxon>Stramenopiles</taxon>
        <taxon>Ochrophyta</taxon>
        <taxon>Bacillariophyta</taxon>
        <taxon>Bacillariophyceae</taxon>
        <taxon>Bacillariophycidae</taxon>
        <taxon>Bacillariales</taxon>
        <taxon>Bacillariaceae</taxon>
        <taxon>Fragilariopsis</taxon>
    </lineage>
</organism>
<evidence type="ECO:0000313" key="4">
    <source>
        <dbReference type="EMBL" id="OEU21950.1"/>
    </source>
</evidence>
<dbReference type="InterPro" id="IPR037151">
    <property type="entry name" value="AlkB-like_sf"/>
</dbReference>
<keyword evidence="5" id="KW-1185">Reference proteome</keyword>
<protein>
    <recommendedName>
        <fullName evidence="3">Fe2OG dioxygenase domain-containing protein</fullName>
    </recommendedName>
</protein>
<dbReference type="EMBL" id="KV784353">
    <property type="protein sequence ID" value="OEU21950.1"/>
    <property type="molecule type" value="Genomic_DNA"/>
</dbReference>
<comment type="similarity">
    <text evidence="1">Belongs to the iron/ascorbate-dependent oxidoreductase family.</text>
</comment>
<sequence length="283" mass="31759">MNHCRSSSEILWESTPPPQNRPVAQFGFRYDYERDIVVVSVDDEENLTVPMQKDNEKESTTTDTYFDASAKEAAAAAAAAAVPKIPELFKRLLLRPYCIQLAGIVIQDDGINDDDEDEIKTSVGIFTQCIVNVYRPTTTTTTTTTTTSPKEISRDYNDETATDSSNSITGSHIPWHIDDHRFGPVIIVFTFGETRPLNMRLKKHNNNDNYDYDGIDDDDGDDDDGDVGCCKKESYFTAHPPHRSCYKLSGSARTQWEHLIPTGTGWRVSITFRSVLSDVVECL</sequence>
<dbReference type="GO" id="GO:0016491">
    <property type="term" value="F:oxidoreductase activity"/>
    <property type="evidence" value="ECO:0007669"/>
    <property type="project" value="UniProtKB-KW"/>
</dbReference>
<dbReference type="KEGG" id="fcy:FRACYDRAFT_232098"/>
<dbReference type="GO" id="GO:0046872">
    <property type="term" value="F:metal ion binding"/>
    <property type="evidence" value="ECO:0007669"/>
    <property type="project" value="UniProtKB-KW"/>
</dbReference>
<keyword evidence="1" id="KW-0479">Metal-binding</keyword>
<dbReference type="Gene3D" id="2.60.120.590">
    <property type="entry name" value="Alpha-ketoglutarate-dependent dioxygenase AlkB-like"/>
    <property type="match status" value="1"/>
</dbReference>
<dbReference type="AlphaFoldDB" id="A0A1E7FUW6"/>
<feature type="domain" description="Fe2OG dioxygenase" evidence="3">
    <location>
        <begin position="125"/>
        <end position="276"/>
    </location>
</feature>
<dbReference type="InterPro" id="IPR005123">
    <property type="entry name" value="Oxoglu/Fe-dep_dioxygenase_dom"/>
</dbReference>
<evidence type="ECO:0000256" key="1">
    <source>
        <dbReference type="RuleBase" id="RU003682"/>
    </source>
</evidence>
<evidence type="ECO:0000313" key="5">
    <source>
        <dbReference type="Proteomes" id="UP000095751"/>
    </source>
</evidence>
<dbReference type="PROSITE" id="PS51471">
    <property type="entry name" value="FE2OG_OXY"/>
    <property type="match status" value="1"/>
</dbReference>
<evidence type="ECO:0000256" key="2">
    <source>
        <dbReference type="SAM" id="MobiDB-lite"/>
    </source>
</evidence>
<dbReference type="SUPFAM" id="SSF51197">
    <property type="entry name" value="Clavaminate synthase-like"/>
    <property type="match status" value="1"/>
</dbReference>
<proteinExistence type="inferred from homology"/>
<dbReference type="Proteomes" id="UP000095751">
    <property type="component" value="Unassembled WGS sequence"/>
</dbReference>
<gene>
    <name evidence="4" type="ORF">FRACYDRAFT_232098</name>
</gene>
<feature type="region of interest" description="Disordered" evidence="2">
    <location>
        <begin position="140"/>
        <end position="165"/>
    </location>
</feature>
<name>A0A1E7FUW6_9STRA</name>
<evidence type="ECO:0000259" key="3">
    <source>
        <dbReference type="PROSITE" id="PS51471"/>
    </source>
</evidence>
<keyword evidence="1" id="KW-0408">Iron</keyword>